<gene>
    <name evidence="1" type="ORF">NDU88_005740</name>
</gene>
<dbReference type="EMBL" id="JANPWB010000003">
    <property type="protein sequence ID" value="KAJ1201936.1"/>
    <property type="molecule type" value="Genomic_DNA"/>
</dbReference>
<comment type="caution">
    <text evidence="1">The sequence shown here is derived from an EMBL/GenBank/DDBJ whole genome shotgun (WGS) entry which is preliminary data.</text>
</comment>
<dbReference type="Proteomes" id="UP001066276">
    <property type="component" value="Chromosome 2_1"/>
</dbReference>
<dbReference type="AlphaFoldDB" id="A0AAV7VM26"/>
<sequence length="83" mass="9067">MGARAYRIERRVTANMAPAPLCSSKQGMKSSYLKNLIRRVVVARTTAVMKRINKRCRACVLKKAKAKAQLMAAEAGDSNSVLG</sequence>
<keyword evidence="2" id="KW-1185">Reference proteome</keyword>
<reference evidence="1" key="1">
    <citation type="journal article" date="2022" name="bioRxiv">
        <title>Sequencing and chromosome-scale assembly of the giantPleurodeles waltlgenome.</title>
        <authorList>
            <person name="Brown T."/>
            <person name="Elewa A."/>
            <person name="Iarovenko S."/>
            <person name="Subramanian E."/>
            <person name="Araus A.J."/>
            <person name="Petzold A."/>
            <person name="Susuki M."/>
            <person name="Suzuki K.-i.T."/>
            <person name="Hayashi T."/>
            <person name="Toyoda A."/>
            <person name="Oliveira C."/>
            <person name="Osipova E."/>
            <person name="Leigh N.D."/>
            <person name="Simon A."/>
            <person name="Yun M.H."/>
        </authorList>
    </citation>
    <scope>NUCLEOTIDE SEQUENCE</scope>
    <source>
        <strain evidence="1">20211129_DDA</strain>
        <tissue evidence="1">Liver</tissue>
    </source>
</reference>
<accession>A0AAV7VM26</accession>
<name>A0AAV7VM26_PLEWA</name>
<protein>
    <recommendedName>
        <fullName evidence="3">60S ribosomal protein L34</fullName>
    </recommendedName>
</protein>
<proteinExistence type="predicted"/>
<evidence type="ECO:0000313" key="2">
    <source>
        <dbReference type="Proteomes" id="UP001066276"/>
    </source>
</evidence>
<evidence type="ECO:0000313" key="1">
    <source>
        <dbReference type="EMBL" id="KAJ1201936.1"/>
    </source>
</evidence>
<organism evidence="1 2">
    <name type="scientific">Pleurodeles waltl</name>
    <name type="common">Iberian ribbed newt</name>
    <dbReference type="NCBI Taxonomy" id="8319"/>
    <lineage>
        <taxon>Eukaryota</taxon>
        <taxon>Metazoa</taxon>
        <taxon>Chordata</taxon>
        <taxon>Craniata</taxon>
        <taxon>Vertebrata</taxon>
        <taxon>Euteleostomi</taxon>
        <taxon>Amphibia</taxon>
        <taxon>Batrachia</taxon>
        <taxon>Caudata</taxon>
        <taxon>Salamandroidea</taxon>
        <taxon>Salamandridae</taxon>
        <taxon>Pleurodelinae</taxon>
        <taxon>Pleurodeles</taxon>
    </lineage>
</organism>
<evidence type="ECO:0008006" key="3">
    <source>
        <dbReference type="Google" id="ProtNLM"/>
    </source>
</evidence>